<comment type="subcellular location">
    <subcellularLocation>
        <location evidence="1">Endomembrane system</location>
        <topology evidence="1">Multi-pass membrane protein</topology>
    </subcellularLocation>
</comment>
<gene>
    <name evidence="7" type="ORF">W911_09485</name>
</gene>
<feature type="domain" description="DUF1232" evidence="6">
    <location>
        <begin position="38"/>
        <end position="74"/>
    </location>
</feature>
<keyword evidence="4 5" id="KW-0472">Membrane</keyword>
<dbReference type="KEGG" id="hni:W911_09485"/>
<feature type="transmembrane region" description="Helical" evidence="5">
    <location>
        <begin position="104"/>
        <end position="127"/>
    </location>
</feature>
<protein>
    <recommendedName>
        <fullName evidence="6">DUF1232 domain-containing protein</fullName>
    </recommendedName>
</protein>
<dbReference type="OrthoDB" id="9804184at2"/>
<dbReference type="RefSeq" id="WP_023787261.1">
    <property type="nucleotide sequence ID" value="NC_022997.1"/>
</dbReference>
<dbReference type="HOGENOM" id="CLU_139031_0_0_5"/>
<feature type="transmembrane region" description="Helical" evidence="5">
    <location>
        <begin position="59"/>
        <end position="83"/>
    </location>
</feature>
<keyword evidence="3 5" id="KW-1133">Transmembrane helix</keyword>
<name>V5SDK1_9HYPH</name>
<dbReference type="AlphaFoldDB" id="V5SDK1"/>
<dbReference type="EMBL" id="CP006912">
    <property type="protein sequence ID" value="AHB48567.1"/>
    <property type="molecule type" value="Genomic_DNA"/>
</dbReference>
<feature type="transmembrane region" description="Helical" evidence="5">
    <location>
        <begin position="36"/>
        <end position="53"/>
    </location>
</feature>
<evidence type="ECO:0000313" key="8">
    <source>
        <dbReference type="Proteomes" id="UP000018542"/>
    </source>
</evidence>
<keyword evidence="2 5" id="KW-0812">Transmembrane</keyword>
<evidence type="ECO:0000256" key="1">
    <source>
        <dbReference type="ARBA" id="ARBA00004127"/>
    </source>
</evidence>
<dbReference type="PATRIC" id="fig|1029756.8.peg.1974"/>
<proteinExistence type="predicted"/>
<evidence type="ECO:0000259" key="6">
    <source>
        <dbReference type="Pfam" id="PF06803"/>
    </source>
</evidence>
<evidence type="ECO:0000256" key="2">
    <source>
        <dbReference type="ARBA" id="ARBA00022692"/>
    </source>
</evidence>
<organism evidence="7 8">
    <name type="scientific">Hyphomicrobium nitrativorans NL23</name>
    <dbReference type="NCBI Taxonomy" id="1029756"/>
    <lineage>
        <taxon>Bacteria</taxon>
        <taxon>Pseudomonadati</taxon>
        <taxon>Pseudomonadota</taxon>
        <taxon>Alphaproteobacteria</taxon>
        <taxon>Hyphomicrobiales</taxon>
        <taxon>Hyphomicrobiaceae</taxon>
        <taxon>Hyphomicrobium</taxon>
    </lineage>
</organism>
<evidence type="ECO:0000313" key="7">
    <source>
        <dbReference type="EMBL" id="AHB48567.1"/>
    </source>
</evidence>
<evidence type="ECO:0000256" key="4">
    <source>
        <dbReference type="ARBA" id="ARBA00023136"/>
    </source>
</evidence>
<evidence type="ECO:0000256" key="3">
    <source>
        <dbReference type="ARBA" id="ARBA00022989"/>
    </source>
</evidence>
<sequence length="130" mass="14263">MRAARPWRDKLEAAARRAKRDGVALYLAARDPRVSWVVKALAVLVAAYVLSPIDLIPDFIPVLGLLDELILLPLAVVSIARLIDPVLMAEFRAEAETLADRPRSRLGIVVVAVVWSAAAFAVCWALWPRG</sequence>
<accession>V5SDK1</accession>
<dbReference type="Proteomes" id="UP000018542">
    <property type="component" value="Chromosome"/>
</dbReference>
<keyword evidence="8" id="KW-1185">Reference proteome</keyword>
<dbReference type="GO" id="GO:0012505">
    <property type="term" value="C:endomembrane system"/>
    <property type="evidence" value="ECO:0007669"/>
    <property type="project" value="UniProtKB-SubCell"/>
</dbReference>
<evidence type="ECO:0000256" key="5">
    <source>
        <dbReference type="SAM" id="Phobius"/>
    </source>
</evidence>
<reference evidence="7 8" key="1">
    <citation type="journal article" date="2014" name="Genome Announc.">
        <title>Complete Genome Sequence of Hyphomicrobium nitrativorans Strain NL23, a Denitrifying Bacterium Isolated from Biofilm of a Methanol-Fed Denitrification System Treating Seawater at the Montreal Biodome.</title>
        <authorList>
            <person name="Martineau C."/>
            <person name="Villeneuve C."/>
            <person name="Mauffrey F."/>
            <person name="Villemur R."/>
        </authorList>
    </citation>
    <scope>NUCLEOTIDE SEQUENCE [LARGE SCALE GENOMIC DNA]</scope>
    <source>
        <strain evidence="7">NL23</strain>
    </source>
</reference>
<dbReference type="Pfam" id="PF06803">
    <property type="entry name" value="DUF1232"/>
    <property type="match status" value="1"/>
</dbReference>
<dbReference type="InterPro" id="IPR010652">
    <property type="entry name" value="DUF1232"/>
</dbReference>